<dbReference type="Gramene" id="OQU91073">
    <property type="protein sequence ID" value="OQU91073"/>
    <property type="gene ID" value="SORBI_3001G107001"/>
</dbReference>
<evidence type="ECO:0000313" key="2">
    <source>
        <dbReference type="EMBL" id="OQU91073.1"/>
    </source>
</evidence>
<reference evidence="2 3" key="1">
    <citation type="journal article" date="2009" name="Nature">
        <title>The Sorghum bicolor genome and the diversification of grasses.</title>
        <authorList>
            <person name="Paterson A.H."/>
            <person name="Bowers J.E."/>
            <person name="Bruggmann R."/>
            <person name="Dubchak I."/>
            <person name="Grimwood J."/>
            <person name="Gundlach H."/>
            <person name="Haberer G."/>
            <person name="Hellsten U."/>
            <person name="Mitros T."/>
            <person name="Poliakov A."/>
            <person name="Schmutz J."/>
            <person name="Spannagl M."/>
            <person name="Tang H."/>
            <person name="Wang X."/>
            <person name="Wicker T."/>
            <person name="Bharti A.K."/>
            <person name="Chapman J."/>
            <person name="Feltus F.A."/>
            <person name="Gowik U."/>
            <person name="Grigoriev I.V."/>
            <person name="Lyons E."/>
            <person name="Maher C.A."/>
            <person name="Martis M."/>
            <person name="Narechania A."/>
            <person name="Otillar R.P."/>
            <person name="Penning B.W."/>
            <person name="Salamov A.A."/>
            <person name="Wang Y."/>
            <person name="Zhang L."/>
            <person name="Carpita N.C."/>
            <person name="Freeling M."/>
            <person name="Gingle A.R."/>
            <person name="Hash C.T."/>
            <person name="Keller B."/>
            <person name="Klein P."/>
            <person name="Kresovich S."/>
            <person name="McCann M.C."/>
            <person name="Ming R."/>
            <person name="Peterson D.G."/>
            <person name="Mehboob-ur-Rahman"/>
            <person name="Ware D."/>
            <person name="Westhoff P."/>
            <person name="Mayer K.F."/>
            <person name="Messing J."/>
            <person name="Rokhsar D.S."/>
        </authorList>
    </citation>
    <scope>NUCLEOTIDE SEQUENCE [LARGE SCALE GENOMIC DNA]</scope>
    <source>
        <strain evidence="3">cv. BTx623</strain>
    </source>
</reference>
<name>A0A1Z5S559_SORBI</name>
<keyword evidence="3" id="KW-1185">Reference proteome</keyword>
<dbReference type="AlphaFoldDB" id="A0A1Z5S559"/>
<evidence type="ECO:0000256" key="1">
    <source>
        <dbReference type="SAM" id="MobiDB-lite"/>
    </source>
</evidence>
<gene>
    <name evidence="2" type="ORF">SORBI_3001G107001</name>
</gene>
<dbReference type="InParanoid" id="A0A1Z5S559"/>
<accession>A0A1Z5S559</accession>
<feature type="region of interest" description="Disordered" evidence="1">
    <location>
        <begin position="1"/>
        <end position="96"/>
    </location>
</feature>
<sequence length="224" mass="23756">MALPKYPAGSGGENLGRPSTANSSLLRRDGRIPSARVRALHTNPASASNVVHARRPSSSAPTAALRRAMDAGVNRNERCRSGDSESSSSSPSSASSSVICVNSWCGKSTCGGSRARRTARSRAGGSDSGRPRAVSPHELTNCMAPTPSNMQWLMASPSTKPPHLNLVTLHVHGSIDRPLLLTLSIDPEDEQQIVPGLQAAASRVCSWRRGRCTRACRGRRGRGR</sequence>
<feature type="region of interest" description="Disordered" evidence="1">
    <location>
        <begin position="109"/>
        <end position="138"/>
    </location>
</feature>
<feature type="compositionally biased region" description="Low complexity" evidence="1">
    <location>
        <begin position="84"/>
        <end position="96"/>
    </location>
</feature>
<organism evidence="2 3">
    <name type="scientific">Sorghum bicolor</name>
    <name type="common">Sorghum</name>
    <name type="synonym">Sorghum vulgare</name>
    <dbReference type="NCBI Taxonomy" id="4558"/>
    <lineage>
        <taxon>Eukaryota</taxon>
        <taxon>Viridiplantae</taxon>
        <taxon>Streptophyta</taxon>
        <taxon>Embryophyta</taxon>
        <taxon>Tracheophyta</taxon>
        <taxon>Spermatophyta</taxon>
        <taxon>Magnoliopsida</taxon>
        <taxon>Liliopsida</taxon>
        <taxon>Poales</taxon>
        <taxon>Poaceae</taxon>
        <taxon>PACMAD clade</taxon>
        <taxon>Panicoideae</taxon>
        <taxon>Andropogonodae</taxon>
        <taxon>Andropogoneae</taxon>
        <taxon>Sorghinae</taxon>
        <taxon>Sorghum</taxon>
    </lineage>
</organism>
<dbReference type="FunCoup" id="A0A1Z5S559">
    <property type="interactions" value="345"/>
</dbReference>
<proteinExistence type="predicted"/>
<dbReference type="Proteomes" id="UP000000768">
    <property type="component" value="Chromosome 1"/>
</dbReference>
<evidence type="ECO:0000313" key="3">
    <source>
        <dbReference type="Proteomes" id="UP000000768"/>
    </source>
</evidence>
<feature type="compositionally biased region" description="Low complexity" evidence="1">
    <location>
        <begin position="56"/>
        <end position="66"/>
    </location>
</feature>
<protein>
    <submittedName>
        <fullName evidence="2">Uncharacterized protein</fullName>
    </submittedName>
</protein>
<reference evidence="3" key="2">
    <citation type="journal article" date="2018" name="Plant J.">
        <title>The Sorghum bicolor reference genome: improved assembly, gene annotations, a transcriptome atlas, and signatures of genome organization.</title>
        <authorList>
            <person name="McCormick R.F."/>
            <person name="Truong S.K."/>
            <person name="Sreedasyam A."/>
            <person name="Jenkins J."/>
            <person name="Shu S."/>
            <person name="Sims D."/>
            <person name="Kennedy M."/>
            <person name="Amirebrahimi M."/>
            <person name="Weers B.D."/>
            <person name="McKinley B."/>
            <person name="Mattison A."/>
            <person name="Morishige D.T."/>
            <person name="Grimwood J."/>
            <person name="Schmutz J."/>
            <person name="Mullet J.E."/>
        </authorList>
    </citation>
    <scope>NUCLEOTIDE SEQUENCE [LARGE SCALE GENOMIC DNA]</scope>
    <source>
        <strain evidence="3">cv. BTx623</strain>
    </source>
</reference>
<dbReference type="EMBL" id="CM000760">
    <property type="protein sequence ID" value="OQU91073.1"/>
    <property type="molecule type" value="Genomic_DNA"/>
</dbReference>